<proteinExistence type="predicted"/>
<evidence type="ECO:0000313" key="2">
    <source>
        <dbReference type="RefSeq" id="XP_008233034.1"/>
    </source>
</evidence>
<protein>
    <submittedName>
        <fullName evidence="2">Uncharacterized protein LOC103332115</fullName>
    </submittedName>
</protein>
<gene>
    <name evidence="2" type="primary">LOC103332115</name>
</gene>
<organism evidence="1 2">
    <name type="scientific">Prunus mume</name>
    <name type="common">Japanese apricot</name>
    <name type="synonym">Armeniaca mume</name>
    <dbReference type="NCBI Taxonomy" id="102107"/>
    <lineage>
        <taxon>Eukaryota</taxon>
        <taxon>Viridiplantae</taxon>
        <taxon>Streptophyta</taxon>
        <taxon>Embryophyta</taxon>
        <taxon>Tracheophyta</taxon>
        <taxon>Spermatophyta</taxon>
        <taxon>Magnoliopsida</taxon>
        <taxon>eudicotyledons</taxon>
        <taxon>Gunneridae</taxon>
        <taxon>Pentapetalae</taxon>
        <taxon>rosids</taxon>
        <taxon>fabids</taxon>
        <taxon>Rosales</taxon>
        <taxon>Rosaceae</taxon>
        <taxon>Amygdaloideae</taxon>
        <taxon>Amygdaleae</taxon>
        <taxon>Prunus</taxon>
    </lineage>
</organism>
<reference evidence="1" key="1">
    <citation type="journal article" date="2012" name="Nat. Commun.">
        <title>The genome of Prunus mume.</title>
        <authorList>
            <person name="Zhang Q."/>
            <person name="Chen W."/>
            <person name="Sun L."/>
            <person name="Zhao F."/>
            <person name="Huang B."/>
            <person name="Yang W."/>
            <person name="Tao Y."/>
            <person name="Wang J."/>
            <person name="Yuan Z."/>
            <person name="Fan G."/>
            <person name="Xing Z."/>
            <person name="Han C."/>
            <person name="Pan H."/>
            <person name="Zhong X."/>
            <person name="Shi W."/>
            <person name="Liang X."/>
            <person name="Du D."/>
            <person name="Sun F."/>
            <person name="Xu Z."/>
            <person name="Hao R."/>
            <person name="Lv T."/>
            <person name="Lv Y."/>
            <person name="Zheng Z."/>
            <person name="Sun M."/>
            <person name="Luo L."/>
            <person name="Cai M."/>
            <person name="Gao Y."/>
            <person name="Wang J."/>
            <person name="Yin Y."/>
            <person name="Xu X."/>
            <person name="Cheng T."/>
            <person name="Wang J."/>
        </authorList>
    </citation>
    <scope>NUCLEOTIDE SEQUENCE [LARGE SCALE GENOMIC DNA]</scope>
</reference>
<sequence length="59" mass="6624">MYMAYGWPQVIPLEQGQCPSSQKVVYLKVINRLLLVVSPSHLELWSSSQAGFINSLKST</sequence>
<dbReference type="Proteomes" id="UP000694861">
    <property type="component" value="Linkage group LG5"/>
</dbReference>
<dbReference type="GeneID" id="103332115"/>
<accession>A0ABM0P1G6</accession>
<evidence type="ECO:0000313" key="1">
    <source>
        <dbReference type="Proteomes" id="UP000694861"/>
    </source>
</evidence>
<dbReference type="RefSeq" id="XP_008233034.1">
    <property type="nucleotide sequence ID" value="XM_008234812.1"/>
</dbReference>
<reference evidence="2" key="2">
    <citation type="submission" date="2025-08" db="UniProtKB">
        <authorList>
            <consortium name="RefSeq"/>
        </authorList>
    </citation>
    <scope>IDENTIFICATION</scope>
</reference>
<keyword evidence="1" id="KW-1185">Reference proteome</keyword>
<name>A0ABM0P1G6_PRUMU</name>